<name>A0A2N9HMY7_FAGSY</name>
<feature type="region of interest" description="Disordered" evidence="2">
    <location>
        <begin position="345"/>
        <end position="388"/>
    </location>
</feature>
<feature type="compositionally biased region" description="Basic and acidic residues" evidence="2">
    <location>
        <begin position="345"/>
        <end position="357"/>
    </location>
</feature>
<proteinExistence type="predicted"/>
<keyword evidence="1" id="KW-0175">Coiled coil</keyword>
<feature type="compositionally biased region" description="Polar residues" evidence="2">
    <location>
        <begin position="1"/>
        <end position="10"/>
    </location>
</feature>
<feature type="region of interest" description="Disordered" evidence="2">
    <location>
        <begin position="1"/>
        <end position="102"/>
    </location>
</feature>
<feature type="compositionally biased region" description="Basic and acidic residues" evidence="2">
    <location>
        <begin position="363"/>
        <end position="388"/>
    </location>
</feature>
<evidence type="ECO:0000256" key="2">
    <source>
        <dbReference type="SAM" id="MobiDB-lite"/>
    </source>
</evidence>
<dbReference type="EMBL" id="OIVN01003713">
    <property type="protein sequence ID" value="SPD13103.1"/>
    <property type="molecule type" value="Genomic_DNA"/>
</dbReference>
<feature type="coiled-coil region" evidence="1">
    <location>
        <begin position="206"/>
        <end position="240"/>
    </location>
</feature>
<evidence type="ECO:0000256" key="1">
    <source>
        <dbReference type="SAM" id="Coils"/>
    </source>
</evidence>
<protein>
    <submittedName>
        <fullName evidence="3">Uncharacterized protein</fullName>
    </submittedName>
</protein>
<dbReference type="AlphaFoldDB" id="A0A2N9HMY7"/>
<gene>
    <name evidence="3" type="ORF">FSB_LOCUS40985</name>
</gene>
<organism evidence="3">
    <name type="scientific">Fagus sylvatica</name>
    <name type="common">Beechnut</name>
    <dbReference type="NCBI Taxonomy" id="28930"/>
    <lineage>
        <taxon>Eukaryota</taxon>
        <taxon>Viridiplantae</taxon>
        <taxon>Streptophyta</taxon>
        <taxon>Embryophyta</taxon>
        <taxon>Tracheophyta</taxon>
        <taxon>Spermatophyta</taxon>
        <taxon>Magnoliopsida</taxon>
        <taxon>eudicotyledons</taxon>
        <taxon>Gunneridae</taxon>
        <taxon>Pentapetalae</taxon>
        <taxon>rosids</taxon>
        <taxon>fabids</taxon>
        <taxon>Fagales</taxon>
        <taxon>Fagaceae</taxon>
        <taxon>Fagus</taxon>
    </lineage>
</organism>
<reference evidence="3" key="1">
    <citation type="submission" date="2018-02" db="EMBL/GenBank/DDBJ databases">
        <authorList>
            <person name="Cohen D.B."/>
            <person name="Kent A.D."/>
        </authorList>
    </citation>
    <scope>NUCLEOTIDE SEQUENCE</scope>
</reference>
<accession>A0A2N9HMY7</accession>
<evidence type="ECO:0000313" key="3">
    <source>
        <dbReference type="EMBL" id="SPD13103.1"/>
    </source>
</evidence>
<sequence>MPIQKRTINIGTMLGTLAPEPSETSSHPPAPGFSEGESVMKKRKTGEKEVEEAKAQKALPQTELPVAKSPSKKGKGKNSRASQKAIGHASHKRKHQKDSPAPWTCEFYVDGRPVNEDDSVWKSKDVRGGQIADAVGRALLLPKDVRAWQGNNTTQMIENLKRDSVVAVQGIFEAGSRLIETERLLNESLIENDRLHEVEKTASARIHEVEDQYKSAEEGLQTAKNRLVEISAELERECDRSSGFQVEIDRLKTKLIESRLTVHNVENAAQAYYDQGFEEATESLRLQLRRECNIFFLKGWVSAMEQAMVNDNSELYALGREYRPFNSGTPENLEEAVVEDLKGSEVADERMGHEAVEVSRQQEQVRAEEIQDVEKDVSVKEDNANVDG</sequence>
<feature type="compositionally biased region" description="Basic and acidic residues" evidence="2">
    <location>
        <begin position="46"/>
        <end position="55"/>
    </location>
</feature>